<dbReference type="GO" id="GO:0003677">
    <property type="term" value="F:DNA binding"/>
    <property type="evidence" value="ECO:0007669"/>
    <property type="project" value="InterPro"/>
</dbReference>
<dbReference type="InterPro" id="IPR002686">
    <property type="entry name" value="Transposase_17"/>
</dbReference>
<protein>
    <submittedName>
        <fullName evidence="2">Transposase IS200 like protein</fullName>
    </submittedName>
</protein>
<dbReference type="PANTHER" id="PTHR33360:SF2">
    <property type="entry name" value="TRANSPOSASE FOR INSERTION SEQUENCE ELEMENT IS200"/>
    <property type="match status" value="1"/>
</dbReference>
<dbReference type="Gene3D" id="3.30.70.1290">
    <property type="entry name" value="Transposase IS200-like"/>
    <property type="match status" value="1"/>
</dbReference>
<dbReference type="Proteomes" id="UP000318437">
    <property type="component" value="Unassembled WGS sequence"/>
</dbReference>
<evidence type="ECO:0000313" key="3">
    <source>
        <dbReference type="Proteomes" id="UP000318437"/>
    </source>
</evidence>
<dbReference type="AlphaFoldDB" id="A0A5C6CNN1"/>
<evidence type="ECO:0000313" key="2">
    <source>
        <dbReference type="EMBL" id="TWU25988.1"/>
    </source>
</evidence>
<gene>
    <name evidence="2" type="ORF">Pla144_32030</name>
</gene>
<reference evidence="2 3" key="1">
    <citation type="submission" date="2019-02" db="EMBL/GenBank/DDBJ databases">
        <title>Deep-cultivation of Planctomycetes and their phenomic and genomic characterization uncovers novel biology.</title>
        <authorList>
            <person name="Wiegand S."/>
            <person name="Jogler M."/>
            <person name="Boedeker C."/>
            <person name="Pinto D."/>
            <person name="Vollmers J."/>
            <person name="Rivas-Marin E."/>
            <person name="Kohn T."/>
            <person name="Peeters S.H."/>
            <person name="Heuer A."/>
            <person name="Rast P."/>
            <person name="Oberbeckmann S."/>
            <person name="Bunk B."/>
            <person name="Jeske O."/>
            <person name="Meyerdierks A."/>
            <person name="Storesund J.E."/>
            <person name="Kallscheuer N."/>
            <person name="Luecker S."/>
            <person name="Lage O.M."/>
            <person name="Pohl T."/>
            <person name="Merkel B.J."/>
            <person name="Hornburger P."/>
            <person name="Mueller R.-W."/>
            <person name="Bruemmer F."/>
            <person name="Labrenz M."/>
            <person name="Spormann A.M."/>
            <person name="Op Den Camp H."/>
            <person name="Overmann J."/>
            <person name="Amann R."/>
            <person name="Jetten M.S.M."/>
            <person name="Mascher T."/>
            <person name="Medema M.H."/>
            <person name="Devos D.P."/>
            <person name="Kaster A.-K."/>
            <person name="Ovreas L."/>
            <person name="Rohde M."/>
            <person name="Galperin M.Y."/>
            <person name="Jogler C."/>
        </authorList>
    </citation>
    <scope>NUCLEOTIDE SEQUENCE [LARGE SCALE GENOMIC DNA]</scope>
    <source>
        <strain evidence="2 3">Pla144</strain>
    </source>
</reference>
<feature type="domain" description="Transposase IS200-like" evidence="1">
    <location>
        <begin position="5"/>
        <end position="79"/>
    </location>
</feature>
<comment type="caution">
    <text evidence="2">The sequence shown here is derived from an EMBL/GenBank/DDBJ whole genome shotgun (WGS) entry which is preliminary data.</text>
</comment>
<organism evidence="2 3">
    <name type="scientific">Bythopirellula polymerisocia</name>
    <dbReference type="NCBI Taxonomy" id="2528003"/>
    <lineage>
        <taxon>Bacteria</taxon>
        <taxon>Pseudomonadati</taxon>
        <taxon>Planctomycetota</taxon>
        <taxon>Planctomycetia</taxon>
        <taxon>Pirellulales</taxon>
        <taxon>Lacipirellulaceae</taxon>
        <taxon>Bythopirellula</taxon>
    </lineage>
</organism>
<dbReference type="PANTHER" id="PTHR33360">
    <property type="entry name" value="TRANSPOSASE FOR INSERTION SEQUENCE ELEMENT IS200"/>
    <property type="match status" value="1"/>
</dbReference>
<dbReference type="InterPro" id="IPR036515">
    <property type="entry name" value="Transposase_17_sf"/>
</dbReference>
<sequence>MPQSFTRLYAHLIFSTKNRETFLDEGIRSSVHGYLATTVRRLDSPYVVVGSVADHVHILFDMGKMHSPVKFVEQIKRESEYGRWPNGVL</sequence>
<dbReference type="GO" id="GO:0004803">
    <property type="term" value="F:transposase activity"/>
    <property type="evidence" value="ECO:0007669"/>
    <property type="project" value="InterPro"/>
</dbReference>
<dbReference type="Pfam" id="PF01797">
    <property type="entry name" value="Y1_Tnp"/>
    <property type="match status" value="1"/>
</dbReference>
<dbReference type="GO" id="GO:0006313">
    <property type="term" value="P:DNA transposition"/>
    <property type="evidence" value="ECO:0007669"/>
    <property type="project" value="InterPro"/>
</dbReference>
<keyword evidence="3" id="KW-1185">Reference proteome</keyword>
<evidence type="ECO:0000259" key="1">
    <source>
        <dbReference type="Pfam" id="PF01797"/>
    </source>
</evidence>
<dbReference type="SUPFAM" id="SSF143422">
    <property type="entry name" value="Transposase IS200-like"/>
    <property type="match status" value="1"/>
</dbReference>
<name>A0A5C6CNN1_9BACT</name>
<accession>A0A5C6CNN1</accession>
<proteinExistence type="predicted"/>
<dbReference type="EMBL" id="SJPS01000004">
    <property type="protein sequence ID" value="TWU25988.1"/>
    <property type="molecule type" value="Genomic_DNA"/>
</dbReference>